<reference evidence="4" key="1">
    <citation type="submission" date="2015-02" db="EMBL/GenBank/DDBJ databases">
        <title>Genome sequencing for Strongylocentrotus purpuratus.</title>
        <authorList>
            <person name="Murali S."/>
            <person name="Liu Y."/>
            <person name="Vee V."/>
            <person name="English A."/>
            <person name="Wang M."/>
            <person name="Skinner E."/>
            <person name="Han Y."/>
            <person name="Muzny D.M."/>
            <person name="Worley K.C."/>
            <person name="Gibbs R.A."/>
        </authorList>
    </citation>
    <scope>NUCLEOTIDE SEQUENCE</scope>
</reference>
<dbReference type="GO" id="GO:0015074">
    <property type="term" value="P:DNA integration"/>
    <property type="evidence" value="ECO:0007669"/>
    <property type="project" value="InterPro"/>
</dbReference>
<dbReference type="AlphaFoldDB" id="A0A7M7PEC0"/>
<name>A0A7M7PEC0_STRPU</name>
<protein>
    <submittedName>
        <fullName evidence="3">Uncharacterized protein</fullName>
    </submittedName>
</protein>
<evidence type="ECO:0000313" key="3">
    <source>
        <dbReference type="EnsemblMetazoa" id="XP_030849878"/>
    </source>
</evidence>
<dbReference type="OMA" id="FRRANDM"/>
<dbReference type="InterPro" id="IPR052787">
    <property type="entry name" value="MAVS"/>
</dbReference>
<accession>A0A7M7PEC0</accession>
<dbReference type="SUPFAM" id="SSF56349">
    <property type="entry name" value="DNA breaking-rejoining enzymes"/>
    <property type="match status" value="1"/>
</dbReference>
<organism evidence="3 4">
    <name type="scientific">Strongylocentrotus purpuratus</name>
    <name type="common">Purple sea urchin</name>
    <dbReference type="NCBI Taxonomy" id="7668"/>
    <lineage>
        <taxon>Eukaryota</taxon>
        <taxon>Metazoa</taxon>
        <taxon>Echinodermata</taxon>
        <taxon>Eleutherozoa</taxon>
        <taxon>Echinozoa</taxon>
        <taxon>Echinoidea</taxon>
        <taxon>Euechinoidea</taxon>
        <taxon>Echinacea</taxon>
        <taxon>Camarodonta</taxon>
        <taxon>Echinidea</taxon>
        <taxon>Strongylocentrotidae</taxon>
        <taxon>Strongylocentrotus</taxon>
    </lineage>
</organism>
<feature type="compositionally biased region" description="Low complexity" evidence="2">
    <location>
        <begin position="376"/>
        <end position="399"/>
    </location>
</feature>
<evidence type="ECO:0000256" key="1">
    <source>
        <dbReference type="ARBA" id="ARBA00023172"/>
    </source>
</evidence>
<dbReference type="Gene3D" id="1.10.443.10">
    <property type="entry name" value="Intergrase catalytic core"/>
    <property type="match status" value="1"/>
</dbReference>
<keyword evidence="4" id="KW-1185">Reference proteome</keyword>
<dbReference type="OrthoDB" id="2434995at2759"/>
<dbReference type="EnsemblMetazoa" id="XM_030994018">
    <property type="protein sequence ID" value="XP_030849878"/>
    <property type="gene ID" value="LOC115927762"/>
</dbReference>
<dbReference type="GeneID" id="115927762"/>
<sequence length="495" mass="55418">MEPRFVLMTEEELEQLLDDKDSKSTKNVLKQALETFNCYCRAKSLDFEKVEKEYSEQELCDCLRAFYAEVRRGNGELYAKRSMITIRYGLQKHFLKTKSMDIVNSGAFRRANDMFAAVLHKLKAEGKGAITHKEPISKEDFGKILSSPALDRSTPKGLQNAVFINLMLHLCNRGRENVKDLKVDDFDIATDSSDRRYVYLAKDKLTKNHRGDNNDDTRSQCGRMYETKDVNCPVKSFCDYISHLNPGFPFFWQRPKSIAPEDVVNAGDGSQQQSVPWYDHQVVGKNTLGSKLKTISIAANTSRIYTNHCLRATTITTLDEHSFEARHIMSVSGHKSENSLKHYSRVAEGHKRQMSLCLSEKCHQVTDSGAKVRVASPGPSSRFSPGPSSTPTGPPCTISRPPLSPVLSHTPDVSAQPQPQRQLVGVGLGLGVGPESETSGELEVQNPQQVTLTGPNSQSSPQSQTMNFVSNKLDFDQKKVVQYHFHQCTVKIINK</sequence>
<dbReference type="PANTHER" id="PTHR21446:SF12">
    <property type="entry name" value="POTASSIUM CHANNEL TETRAMERIZATION DOMAIN CONTAINING 1"/>
    <property type="match status" value="1"/>
</dbReference>
<reference evidence="3" key="2">
    <citation type="submission" date="2021-01" db="UniProtKB">
        <authorList>
            <consortium name="EnsemblMetazoa"/>
        </authorList>
    </citation>
    <scope>IDENTIFICATION</scope>
</reference>
<keyword evidence="1" id="KW-0233">DNA recombination</keyword>
<dbReference type="PANTHER" id="PTHR21446">
    <property type="entry name" value="DUF3504 DOMAIN-CONTAINING PROTEIN"/>
    <property type="match status" value="1"/>
</dbReference>
<feature type="region of interest" description="Disordered" evidence="2">
    <location>
        <begin position="368"/>
        <end position="420"/>
    </location>
</feature>
<evidence type="ECO:0000313" key="4">
    <source>
        <dbReference type="Proteomes" id="UP000007110"/>
    </source>
</evidence>
<dbReference type="InterPro" id="IPR013762">
    <property type="entry name" value="Integrase-like_cat_sf"/>
</dbReference>
<dbReference type="RefSeq" id="XP_030849878.1">
    <property type="nucleotide sequence ID" value="XM_030994018.1"/>
</dbReference>
<dbReference type="InterPro" id="IPR011010">
    <property type="entry name" value="DNA_brk_join_enz"/>
</dbReference>
<dbReference type="Proteomes" id="UP000007110">
    <property type="component" value="Unassembled WGS sequence"/>
</dbReference>
<feature type="compositionally biased region" description="Polar residues" evidence="2">
    <location>
        <begin position="411"/>
        <end position="420"/>
    </location>
</feature>
<evidence type="ECO:0000256" key="2">
    <source>
        <dbReference type="SAM" id="MobiDB-lite"/>
    </source>
</evidence>
<dbReference type="GO" id="GO:0006310">
    <property type="term" value="P:DNA recombination"/>
    <property type="evidence" value="ECO:0007669"/>
    <property type="project" value="UniProtKB-KW"/>
</dbReference>
<dbReference type="GO" id="GO:0003677">
    <property type="term" value="F:DNA binding"/>
    <property type="evidence" value="ECO:0007669"/>
    <property type="project" value="InterPro"/>
</dbReference>
<dbReference type="InParanoid" id="A0A7M7PEC0"/>
<proteinExistence type="predicted"/>
<dbReference type="KEGG" id="spu:115927762"/>